<dbReference type="PROSITE" id="PS51724">
    <property type="entry name" value="SPOR"/>
    <property type="match status" value="1"/>
</dbReference>
<evidence type="ECO:0000259" key="3">
    <source>
        <dbReference type="PROSITE" id="PS51724"/>
    </source>
</evidence>
<feature type="region of interest" description="Disordered" evidence="1">
    <location>
        <begin position="50"/>
        <end position="71"/>
    </location>
</feature>
<feature type="non-terminal residue" evidence="4">
    <location>
        <position position="155"/>
    </location>
</feature>
<reference evidence="4" key="1">
    <citation type="submission" date="2023-06" db="EMBL/GenBank/DDBJ databases">
        <title>Uncultivated large filamentous bacteria from sulfidic sediments reveal new species and different genomic features in energy metabolism and defense.</title>
        <authorList>
            <person name="Fonseca A."/>
        </authorList>
    </citation>
    <scope>NUCLEOTIDE SEQUENCE</scope>
    <source>
        <strain evidence="4">HSG4</strain>
    </source>
</reference>
<feature type="domain" description="SPOR" evidence="3">
    <location>
        <begin position="101"/>
        <end position="155"/>
    </location>
</feature>
<sequence>MISRNRRNPRTEYVSASCPPGWAWLVAGILIGMFVSFLVYLREFSPQHLPPESAEVTNSSTEAPEVTGENPDFDFELVLPGGTATEGQETKKEAKTSDFPVTKPGRYFLQVGSFKEERGAEGLKSYLISIGIPATIETTSLSADIGRWYRVQVGP</sequence>
<evidence type="ECO:0000313" key="4">
    <source>
        <dbReference type="EMBL" id="MDM8562751.1"/>
    </source>
</evidence>
<evidence type="ECO:0000313" key="5">
    <source>
        <dbReference type="Proteomes" id="UP001171945"/>
    </source>
</evidence>
<feature type="transmembrane region" description="Helical" evidence="2">
    <location>
        <begin position="21"/>
        <end position="41"/>
    </location>
</feature>
<dbReference type="Gene3D" id="3.30.70.1070">
    <property type="entry name" value="Sporulation related repeat"/>
    <property type="match status" value="1"/>
</dbReference>
<name>A0ABT7VT59_9GAMM</name>
<keyword evidence="5" id="KW-1185">Reference proteome</keyword>
<dbReference type="Proteomes" id="UP001171945">
    <property type="component" value="Unassembled WGS sequence"/>
</dbReference>
<dbReference type="Pfam" id="PF05036">
    <property type="entry name" value="SPOR"/>
    <property type="match status" value="1"/>
</dbReference>
<gene>
    <name evidence="4" type="ORF">QUF54_05295</name>
</gene>
<dbReference type="SUPFAM" id="SSF110997">
    <property type="entry name" value="Sporulation related repeat"/>
    <property type="match status" value="1"/>
</dbReference>
<keyword evidence="2" id="KW-0472">Membrane</keyword>
<keyword evidence="2" id="KW-0812">Transmembrane</keyword>
<dbReference type="InterPro" id="IPR036680">
    <property type="entry name" value="SPOR-like_sf"/>
</dbReference>
<keyword evidence="2" id="KW-1133">Transmembrane helix</keyword>
<evidence type="ECO:0000256" key="1">
    <source>
        <dbReference type="SAM" id="MobiDB-lite"/>
    </source>
</evidence>
<protein>
    <submittedName>
        <fullName evidence="4">SPOR domain-containing protein</fullName>
    </submittedName>
</protein>
<accession>A0ABT7VT59</accession>
<proteinExistence type="predicted"/>
<organism evidence="4 5">
    <name type="scientific">Candidatus Marithioploca araucensis</name>
    <dbReference type="NCBI Taxonomy" id="70273"/>
    <lineage>
        <taxon>Bacteria</taxon>
        <taxon>Pseudomonadati</taxon>
        <taxon>Pseudomonadota</taxon>
        <taxon>Gammaproteobacteria</taxon>
        <taxon>Thiotrichales</taxon>
        <taxon>Thiotrichaceae</taxon>
        <taxon>Candidatus Marithioploca</taxon>
    </lineage>
</organism>
<evidence type="ECO:0000256" key="2">
    <source>
        <dbReference type="SAM" id="Phobius"/>
    </source>
</evidence>
<dbReference type="InterPro" id="IPR007730">
    <property type="entry name" value="SPOR-like_dom"/>
</dbReference>
<dbReference type="EMBL" id="JAUCGM010000273">
    <property type="protein sequence ID" value="MDM8562751.1"/>
    <property type="molecule type" value="Genomic_DNA"/>
</dbReference>
<comment type="caution">
    <text evidence="4">The sequence shown here is derived from an EMBL/GenBank/DDBJ whole genome shotgun (WGS) entry which is preliminary data.</text>
</comment>